<dbReference type="InterPro" id="IPR001753">
    <property type="entry name" value="Enoyl-CoA_hydra/iso"/>
</dbReference>
<sequence>MSGPMIETRLADTVATITLSRPKVGNAFDVSMASAFRAAVEGCADDPAVRCIVVTGAGRMFCVGGDIGAMAQAGGDRATMLEQLIEDLHAALFRLATMPKPLVVAVNGPAAGAGFSLALLGDVVMAGRSANFLAAYGDIGLSADGGMSWTLPRIVGLRTAQRLLLLNEKVGAEEALRLGIASKVVADDELMHETGTLASRLAGSSMTSLGAARRLLHESFQSDFATQLESEHASMVSAAGGVDHREGVAAFLARRKPQFSARPGSEGKGA</sequence>
<accession>A0A3N5CRQ7</accession>
<dbReference type="Pfam" id="PF00378">
    <property type="entry name" value="ECH_1"/>
    <property type="match status" value="1"/>
</dbReference>
<dbReference type="EMBL" id="RPFZ01000001">
    <property type="protein sequence ID" value="RPF71784.1"/>
    <property type="molecule type" value="Genomic_DNA"/>
</dbReference>
<dbReference type="PANTHER" id="PTHR43459:SF1">
    <property type="entry name" value="EG:BACN32G11.4 PROTEIN"/>
    <property type="match status" value="1"/>
</dbReference>
<comment type="similarity">
    <text evidence="1">Belongs to the enoyl-CoA hydratase/isomerase family.</text>
</comment>
<dbReference type="CDD" id="cd06558">
    <property type="entry name" value="crotonase-like"/>
    <property type="match status" value="1"/>
</dbReference>
<protein>
    <submittedName>
        <fullName evidence="2">Enoyl-CoA hydratase</fullName>
    </submittedName>
</protein>
<dbReference type="InterPro" id="IPR029045">
    <property type="entry name" value="ClpP/crotonase-like_dom_sf"/>
</dbReference>
<dbReference type="SUPFAM" id="SSF52096">
    <property type="entry name" value="ClpP/crotonase"/>
    <property type="match status" value="1"/>
</dbReference>
<proteinExistence type="inferred from homology"/>
<evidence type="ECO:0000313" key="3">
    <source>
        <dbReference type="Proteomes" id="UP000275232"/>
    </source>
</evidence>
<reference evidence="2 3" key="1">
    <citation type="submission" date="2018-11" db="EMBL/GenBank/DDBJ databases">
        <title>Erythrobacter spongiae sp. nov., isolated from a marine sponge.</title>
        <authorList>
            <person name="Zhuang L."/>
            <person name="Luo L."/>
        </authorList>
    </citation>
    <scope>NUCLEOTIDE SEQUENCE [LARGE SCALE GENOMIC DNA]</scope>
    <source>
        <strain evidence="2 3">HN-E23</strain>
    </source>
</reference>
<dbReference type="GO" id="GO:0003824">
    <property type="term" value="F:catalytic activity"/>
    <property type="evidence" value="ECO:0007669"/>
    <property type="project" value="UniProtKB-ARBA"/>
</dbReference>
<organism evidence="2 3">
    <name type="scientific">Aurantiacibacter spongiae</name>
    <dbReference type="NCBI Taxonomy" id="2488860"/>
    <lineage>
        <taxon>Bacteria</taxon>
        <taxon>Pseudomonadati</taxon>
        <taxon>Pseudomonadota</taxon>
        <taxon>Alphaproteobacteria</taxon>
        <taxon>Sphingomonadales</taxon>
        <taxon>Erythrobacteraceae</taxon>
        <taxon>Aurantiacibacter</taxon>
    </lineage>
</organism>
<keyword evidence="3" id="KW-1185">Reference proteome</keyword>
<gene>
    <name evidence="2" type="ORF">EG799_09255</name>
</gene>
<dbReference type="PANTHER" id="PTHR43459">
    <property type="entry name" value="ENOYL-COA HYDRATASE"/>
    <property type="match status" value="1"/>
</dbReference>
<dbReference type="Gene3D" id="3.90.226.10">
    <property type="entry name" value="2-enoyl-CoA Hydratase, Chain A, domain 1"/>
    <property type="match status" value="1"/>
</dbReference>
<evidence type="ECO:0000313" key="2">
    <source>
        <dbReference type="EMBL" id="RPF71784.1"/>
    </source>
</evidence>
<dbReference type="OrthoDB" id="9802898at2"/>
<dbReference type="InterPro" id="IPR014748">
    <property type="entry name" value="Enoyl-CoA_hydra_C"/>
</dbReference>
<evidence type="ECO:0000256" key="1">
    <source>
        <dbReference type="ARBA" id="ARBA00005254"/>
    </source>
</evidence>
<comment type="caution">
    <text evidence="2">The sequence shown here is derived from an EMBL/GenBank/DDBJ whole genome shotgun (WGS) entry which is preliminary data.</text>
</comment>
<dbReference type="Proteomes" id="UP000275232">
    <property type="component" value="Unassembled WGS sequence"/>
</dbReference>
<dbReference type="AlphaFoldDB" id="A0A3N5CRQ7"/>
<name>A0A3N5CRQ7_9SPHN</name>
<dbReference type="Gene3D" id="1.10.12.10">
    <property type="entry name" value="Lyase 2-enoyl-coa Hydratase, Chain A, domain 2"/>
    <property type="match status" value="1"/>
</dbReference>